<keyword evidence="2" id="KW-0436">Ligase</keyword>
<evidence type="ECO:0000259" key="1">
    <source>
        <dbReference type="PROSITE" id="PS51733"/>
    </source>
</evidence>
<name>A0A6I6A963_9PLAN</name>
<dbReference type="Gene3D" id="3.30.930.10">
    <property type="entry name" value="Bira Bifunctional Protein, Domain 2"/>
    <property type="match status" value="1"/>
</dbReference>
<protein>
    <submittedName>
        <fullName evidence="2">Lipoate--protein ligase family protein</fullName>
    </submittedName>
</protein>
<organism evidence="2 3">
    <name type="scientific">Gimesia benthica</name>
    <dbReference type="NCBI Taxonomy" id="2608982"/>
    <lineage>
        <taxon>Bacteria</taxon>
        <taxon>Pseudomonadati</taxon>
        <taxon>Planctomycetota</taxon>
        <taxon>Planctomycetia</taxon>
        <taxon>Planctomycetales</taxon>
        <taxon>Planctomycetaceae</taxon>
        <taxon>Gimesia</taxon>
    </lineage>
</organism>
<dbReference type="EMBL" id="CP043930">
    <property type="protein sequence ID" value="QGQ22763.1"/>
    <property type="molecule type" value="Genomic_DNA"/>
</dbReference>
<evidence type="ECO:0000313" key="3">
    <source>
        <dbReference type="Proteomes" id="UP000427281"/>
    </source>
</evidence>
<dbReference type="Pfam" id="PF21948">
    <property type="entry name" value="LplA-B_cat"/>
    <property type="match status" value="1"/>
</dbReference>
<keyword evidence="3" id="KW-1185">Reference proteome</keyword>
<accession>A0A6I6A963</accession>
<dbReference type="PROSITE" id="PS51733">
    <property type="entry name" value="BPL_LPL_CATALYTIC"/>
    <property type="match status" value="1"/>
</dbReference>
<dbReference type="PANTHER" id="PTHR43679">
    <property type="entry name" value="OCTANOYLTRANSFERASE LIPM-RELATED"/>
    <property type="match status" value="1"/>
</dbReference>
<dbReference type="AlphaFoldDB" id="A0A6I6A963"/>
<dbReference type="PANTHER" id="PTHR43679:SF2">
    <property type="entry name" value="OCTANOYL-[GCVH]:PROTEIN N-OCTANOYLTRANSFERASE"/>
    <property type="match status" value="1"/>
</dbReference>
<reference evidence="2 3" key="1">
    <citation type="submission" date="2019-09" db="EMBL/GenBank/DDBJ databases">
        <title>Gimesia benthica sp. nov., a novel bacterium isolated from deep-sea water of the Northwest Indian Ocean.</title>
        <authorList>
            <person name="Dai X."/>
        </authorList>
    </citation>
    <scope>NUCLEOTIDE SEQUENCE [LARGE SCALE GENOMIC DNA]</scope>
    <source>
        <strain evidence="2 3">E7</strain>
    </source>
</reference>
<dbReference type="InterPro" id="IPR045864">
    <property type="entry name" value="aa-tRNA-synth_II/BPL/LPL"/>
</dbReference>
<gene>
    <name evidence="2" type="ORF">F1728_08765</name>
</gene>
<dbReference type="GO" id="GO:0016874">
    <property type="term" value="F:ligase activity"/>
    <property type="evidence" value="ECO:0007669"/>
    <property type="project" value="UniProtKB-KW"/>
</dbReference>
<dbReference type="SUPFAM" id="SSF55681">
    <property type="entry name" value="Class II aaRS and biotin synthetases"/>
    <property type="match status" value="1"/>
</dbReference>
<sequence>MTASHLPDHCRLLNEPAPQPGSWNMAVDESLLESAVSDQVCSLRWYRWDQATISLGYFQQNDGDAQQGPWEGLPRVRRLSGGGAILHHHELTYSFTVPANHPLAKSPPELYVAIHQPLIDVLAAHGLNVEFRGVSFRSASEPFLCFGRGDERDLVYQGQKILGSAQRRRRGAIVQHGSLLLLTSEYAPEFPGLLNLVEQPGRYSEKLLNALTIDFSQAISTALKLPLQSGNLTDEESLRARTLEKEKYSQDSWTSRKKQV</sequence>
<dbReference type="Proteomes" id="UP000427281">
    <property type="component" value="Chromosome"/>
</dbReference>
<feature type="domain" description="BPL/LPL catalytic" evidence="1">
    <location>
        <begin position="37"/>
        <end position="231"/>
    </location>
</feature>
<dbReference type="KEGG" id="gim:F1728_08765"/>
<proteinExistence type="predicted"/>
<dbReference type="InterPro" id="IPR004143">
    <property type="entry name" value="BPL_LPL_catalytic"/>
</dbReference>
<evidence type="ECO:0000313" key="2">
    <source>
        <dbReference type="EMBL" id="QGQ22763.1"/>
    </source>
</evidence>
<dbReference type="InterPro" id="IPR050664">
    <property type="entry name" value="Octanoyltrans_LipM/LipL"/>
</dbReference>